<evidence type="ECO:0000313" key="1">
    <source>
        <dbReference type="EMBL" id="TWU26276.1"/>
    </source>
</evidence>
<proteinExistence type="predicted"/>
<evidence type="ECO:0000313" key="2">
    <source>
        <dbReference type="Proteomes" id="UP000316304"/>
    </source>
</evidence>
<keyword evidence="2" id="KW-1185">Reference proteome</keyword>
<reference evidence="1 2" key="1">
    <citation type="submission" date="2019-02" db="EMBL/GenBank/DDBJ databases">
        <title>Deep-cultivation of Planctomycetes and their phenomic and genomic characterization uncovers novel biology.</title>
        <authorList>
            <person name="Wiegand S."/>
            <person name="Jogler M."/>
            <person name="Boedeker C."/>
            <person name="Pinto D."/>
            <person name="Vollmers J."/>
            <person name="Rivas-Marin E."/>
            <person name="Kohn T."/>
            <person name="Peeters S.H."/>
            <person name="Heuer A."/>
            <person name="Rast P."/>
            <person name="Oberbeckmann S."/>
            <person name="Bunk B."/>
            <person name="Jeske O."/>
            <person name="Meyerdierks A."/>
            <person name="Storesund J.E."/>
            <person name="Kallscheuer N."/>
            <person name="Luecker S."/>
            <person name="Lage O.M."/>
            <person name="Pohl T."/>
            <person name="Merkel B.J."/>
            <person name="Hornburger P."/>
            <person name="Mueller R.-W."/>
            <person name="Bruemmer F."/>
            <person name="Labrenz M."/>
            <person name="Spormann A.M."/>
            <person name="Op Den Camp H."/>
            <person name="Overmann J."/>
            <person name="Amann R."/>
            <person name="Jetten M.S.M."/>
            <person name="Mascher T."/>
            <person name="Medema M.H."/>
            <person name="Devos D.P."/>
            <person name="Kaster A.-K."/>
            <person name="Ovreas L."/>
            <person name="Rohde M."/>
            <person name="Galperin M.Y."/>
            <person name="Jogler C."/>
        </authorList>
    </citation>
    <scope>NUCLEOTIDE SEQUENCE [LARGE SCALE GENOMIC DNA]</scope>
    <source>
        <strain evidence="1 2">Pla52o</strain>
    </source>
</reference>
<protein>
    <submittedName>
        <fullName evidence="1">Uncharacterized protein</fullName>
    </submittedName>
</protein>
<accession>A0A5C6CTA1</accession>
<dbReference type="Proteomes" id="UP000316304">
    <property type="component" value="Unassembled WGS sequence"/>
</dbReference>
<dbReference type="RefSeq" id="WP_146592662.1">
    <property type="nucleotide sequence ID" value="NZ_SJPT01000001.1"/>
</dbReference>
<dbReference type="SUPFAM" id="SSF51126">
    <property type="entry name" value="Pectin lyase-like"/>
    <property type="match status" value="1"/>
</dbReference>
<gene>
    <name evidence="1" type="ORF">Pla52o_01290</name>
</gene>
<organism evidence="1 2">
    <name type="scientific">Novipirellula galeiformis</name>
    <dbReference type="NCBI Taxonomy" id="2528004"/>
    <lineage>
        <taxon>Bacteria</taxon>
        <taxon>Pseudomonadati</taxon>
        <taxon>Planctomycetota</taxon>
        <taxon>Planctomycetia</taxon>
        <taxon>Pirellulales</taxon>
        <taxon>Pirellulaceae</taxon>
        <taxon>Novipirellula</taxon>
    </lineage>
</organism>
<dbReference type="OrthoDB" id="253409at2"/>
<name>A0A5C6CTA1_9BACT</name>
<dbReference type="Gene3D" id="2.160.20.10">
    <property type="entry name" value="Single-stranded right-handed beta-helix, Pectin lyase-like"/>
    <property type="match status" value="1"/>
</dbReference>
<dbReference type="InterPro" id="IPR006626">
    <property type="entry name" value="PbH1"/>
</dbReference>
<dbReference type="InterPro" id="IPR011050">
    <property type="entry name" value="Pectin_lyase_fold/virulence"/>
</dbReference>
<dbReference type="InterPro" id="IPR012334">
    <property type="entry name" value="Pectin_lyas_fold"/>
</dbReference>
<dbReference type="SMART" id="SM00710">
    <property type="entry name" value="PbH1"/>
    <property type="match status" value="5"/>
</dbReference>
<dbReference type="EMBL" id="SJPT01000001">
    <property type="protein sequence ID" value="TWU26276.1"/>
    <property type="molecule type" value="Genomic_DNA"/>
</dbReference>
<comment type="caution">
    <text evidence="1">The sequence shown here is derived from an EMBL/GenBank/DDBJ whole genome shotgun (WGS) entry which is preliminary data.</text>
</comment>
<dbReference type="AlphaFoldDB" id="A0A5C6CTA1"/>
<sequence length="658" mass="71433">MMVTAFTGFLTTVMLVGGLNQSAIDEVKSGKRTEARVSWWGFDPEDSTSSIQDAINSGAKRVIIEDMGRPWVVTPLLAASDQELVFEKGVVLQAKKGEFKGSTASLLSVVNKRNVTITGYGATFRMHRDDYAKPPYTKAEWRNTLQIKGCSNVKVSGLTMAESGGDGIYLGAGSAGVTNKNIHILDVLLEDHHRQGISIITAENLLIENTITRNTSGTAPMAGIDFEPNHAREKLVNCVLRNCVSENNQGSGYLFYLPNLSAKSEPISIRLENCVARGSNRTSLSFVNGEGRGQGPVAGTVEFIDCDFSGGNGPAVRLSRKPTTGAKVCFVRCRLKPDEGEPNVPTILLQSGVGDQGDFGGVHFEDCVIEDPQQRPVIKYQDAAGDLKLVDVSGRFRVRSGEKESSLEITPDWLDKLHPGNRFKRFPKYETAKTEFIPLETRGNVSTFAHQPWNQRRWGTLVLYAQRGSDVKLTLSHLQVGSNKGQPIVVKATAPGGETLSVGEVPFQSEASLSFVAPETGLYRIPIQCGLNKFQLLSSNVPALFGGEKGRMWFIHSRGDLYFYVPAGTKAFGVKVFGEGTESVGAAILNPKGTKVWENSAITVPEQYVGAPASGEGEIWTLRISKPASGTMEDYFVELQGIPPWIATDPSSLLRPSP</sequence>